<evidence type="ECO:0000256" key="1">
    <source>
        <dbReference type="ARBA" id="ARBA00023015"/>
    </source>
</evidence>
<dbReference type="InterPro" id="IPR011008">
    <property type="entry name" value="Dimeric_a/b-barrel"/>
</dbReference>
<dbReference type="SMART" id="SM00746">
    <property type="entry name" value="TRASH"/>
    <property type="match status" value="1"/>
</dbReference>
<dbReference type="InterPro" id="IPR011991">
    <property type="entry name" value="ArsR-like_HTH"/>
</dbReference>
<evidence type="ECO:0000313" key="5">
    <source>
        <dbReference type="EMBL" id="UJG40433.1"/>
    </source>
</evidence>
<name>A0A9Y1BK04_9ARCH</name>
<dbReference type="GO" id="GO:0005829">
    <property type="term" value="C:cytosol"/>
    <property type="evidence" value="ECO:0007669"/>
    <property type="project" value="TreeGrafter"/>
</dbReference>
<accession>A0A9Y1BK04</accession>
<dbReference type="PANTHER" id="PTHR30154">
    <property type="entry name" value="LEUCINE-RESPONSIVE REGULATORY PROTEIN"/>
    <property type="match status" value="1"/>
</dbReference>
<sequence>MKPLDKKDLIILEELIKDGRISLSDLAEKIKLSVPATATRVDKLVHNGIIENFTVNIDFSLLVDGKPNLILIKTDLKKAESLANTLYKERFIKKIYFTTGKYNLLLLTHYITDSQKSQLLSVIQSFDEVHDIDVLWLYDDLKAKSELVVDDLKSMKIICDYCKREFSGEIFSKVIGNKKRYFCCNTCLTEFEKRFAKEE</sequence>
<dbReference type="SUPFAM" id="SSF46785">
    <property type="entry name" value="Winged helix' DNA-binding domain"/>
    <property type="match status" value="1"/>
</dbReference>
<dbReference type="PANTHER" id="PTHR30154:SF34">
    <property type="entry name" value="TRANSCRIPTIONAL REGULATOR AZLB"/>
    <property type="match status" value="1"/>
</dbReference>
<evidence type="ECO:0000256" key="2">
    <source>
        <dbReference type="ARBA" id="ARBA00023125"/>
    </source>
</evidence>
<keyword evidence="2" id="KW-0238">DNA-binding</keyword>
<dbReference type="GO" id="GO:0043565">
    <property type="term" value="F:sequence-specific DNA binding"/>
    <property type="evidence" value="ECO:0007669"/>
    <property type="project" value="InterPro"/>
</dbReference>
<dbReference type="InterPro" id="IPR011017">
    <property type="entry name" value="TRASH_dom"/>
</dbReference>
<dbReference type="GO" id="GO:0043200">
    <property type="term" value="P:response to amino acid"/>
    <property type="evidence" value="ECO:0007669"/>
    <property type="project" value="TreeGrafter"/>
</dbReference>
<dbReference type="InterPro" id="IPR036388">
    <property type="entry name" value="WH-like_DNA-bd_sf"/>
</dbReference>
<dbReference type="CDD" id="cd00090">
    <property type="entry name" value="HTH_ARSR"/>
    <property type="match status" value="1"/>
</dbReference>
<protein>
    <submittedName>
        <fullName evidence="5">Winged helix-turn-helix transcriptional regulator</fullName>
    </submittedName>
</protein>
<dbReference type="PRINTS" id="PR00033">
    <property type="entry name" value="HTHASNC"/>
</dbReference>
<keyword evidence="3" id="KW-0804">Transcription</keyword>
<dbReference type="InterPro" id="IPR019888">
    <property type="entry name" value="Tscrpt_reg_AsnC-like"/>
</dbReference>
<dbReference type="InterPro" id="IPR036390">
    <property type="entry name" value="WH_DNA-bd_sf"/>
</dbReference>
<dbReference type="Pfam" id="PF08394">
    <property type="entry name" value="Arc_trans_TRASH"/>
    <property type="match status" value="1"/>
</dbReference>
<dbReference type="Proteomes" id="UP001201020">
    <property type="component" value="Chromosome"/>
</dbReference>
<dbReference type="EMBL" id="CP084166">
    <property type="protein sequence ID" value="UJG40433.1"/>
    <property type="molecule type" value="Genomic_DNA"/>
</dbReference>
<dbReference type="SMART" id="SM00344">
    <property type="entry name" value="HTH_ASNC"/>
    <property type="match status" value="1"/>
</dbReference>
<dbReference type="SUPFAM" id="SSF54909">
    <property type="entry name" value="Dimeric alpha+beta barrel"/>
    <property type="match status" value="1"/>
</dbReference>
<dbReference type="InterPro" id="IPR000485">
    <property type="entry name" value="AsnC-type_HTH_dom"/>
</dbReference>
<feature type="domain" description="HTH asnC-type" evidence="4">
    <location>
        <begin position="4"/>
        <end position="67"/>
    </location>
</feature>
<evidence type="ECO:0000256" key="3">
    <source>
        <dbReference type="ARBA" id="ARBA00023163"/>
    </source>
</evidence>
<dbReference type="AlphaFoldDB" id="A0A9Y1BK04"/>
<evidence type="ECO:0000259" key="4">
    <source>
        <dbReference type="PROSITE" id="PS50956"/>
    </source>
</evidence>
<dbReference type="Gene3D" id="1.10.10.10">
    <property type="entry name" value="Winged helix-like DNA-binding domain superfamily/Winged helix DNA-binding domain"/>
    <property type="match status" value="1"/>
</dbReference>
<organism evidence="5">
    <name type="scientific">Candidatus Heimdallarchaeum aukensis</name>
    <dbReference type="NCBI Taxonomy" id="2876573"/>
    <lineage>
        <taxon>Archaea</taxon>
        <taxon>Promethearchaeati</taxon>
        <taxon>Candidatus Heimdallarchaeota</taxon>
        <taxon>Candidatus Heimdallarchaeia (ex Rinke et al. 2021) (nom. nud.)</taxon>
        <taxon>Candidatus Heimdallarchaeales</taxon>
        <taxon>Candidatus Heimdallarchaeaceae</taxon>
        <taxon>Candidatus Heimdallarchaeum</taxon>
    </lineage>
</organism>
<proteinExistence type="predicted"/>
<dbReference type="PROSITE" id="PS50956">
    <property type="entry name" value="HTH_ASNC_2"/>
    <property type="match status" value="1"/>
</dbReference>
<gene>
    <name evidence="5" type="ORF">K9W45_11395</name>
</gene>
<dbReference type="InterPro" id="IPR013603">
    <property type="entry name" value="TRASH_TR_C_prok"/>
</dbReference>
<reference evidence="5" key="1">
    <citation type="journal article" date="2022" name="Nat. Microbiol.">
        <title>Unique mobile elements and scalable gene flow at the prokaryote-eukaryote boundary revealed by circularized Asgard archaea genomes.</title>
        <authorList>
            <person name="Wu F."/>
            <person name="Speth D.R."/>
            <person name="Philosof A."/>
            <person name="Cremiere A."/>
            <person name="Narayanan A."/>
            <person name="Barco R.A."/>
            <person name="Connon S.A."/>
            <person name="Amend J.P."/>
            <person name="Antoshechkin I.A."/>
            <person name="Orphan V.J."/>
        </authorList>
    </citation>
    <scope>NUCLEOTIDE SEQUENCE</scope>
    <source>
        <strain evidence="5">PM71</strain>
    </source>
</reference>
<dbReference type="Pfam" id="PF13412">
    <property type="entry name" value="HTH_24"/>
    <property type="match status" value="1"/>
</dbReference>
<keyword evidence="1" id="KW-0805">Transcription regulation</keyword>